<reference evidence="3 4" key="1">
    <citation type="journal article" date="2009" name="Int. J. Syst. Evol. Microbiol.">
        <title>Paenibacillus contaminans sp. nov., isolated from a contaminated laboratory plate.</title>
        <authorList>
            <person name="Chou J.H."/>
            <person name="Lee J.H."/>
            <person name="Lin M.C."/>
            <person name="Chang P.S."/>
            <person name="Arun A.B."/>
            <person name="Young C.C."/>
            <person name="Chen W.M."/>
        </authorList>
    </citation>
    <scope>NUCLEOTIDE SEQUENCE [LARGE SCALE GENOMIC DNA]</scope>
    <source>
        <strain evidence="3 4">CKOBP-6</strain>
    </source>
</reference>
<evidence type="ECO:0000313" key="4">
    <source>
        <dbReference type="Proteomes" id="UP000250369"/>
    </source>
</evidence>
<dbReference type="Pfam" id="PF00293">
    <property type="entry name" value="NUDIX"/>
    <property type="match status" value="1"/>
</dbReference>
<dbReference type="Gene3D" id="3.90.79.10">
    <property type="entry name" value="Nucleoside Triphosphate Pyrophosphohydrolase"/>
    <property type="match status" value="1"/>
</dbReference>
<dbReference type="AlphaFoldDB" id="A0A329MIC0"/>
<keyword evidence="1 3" id="KW-0378">Hydrolase</keyword>
<dbReference type="RefSeq" id="WP_113032490.1">
    <property type="nucleotide sequence ID" value="NZ_QMFB01000011.1"/>
</dbReference>
<dbReference type="InterPro" id="IPR000086">
    <property type="entry name" value="NUDIX_hydrolase_dom"/>
</dbReference>
<accession>A0A329MIC0</accession>
<protein>
    <submittedName>
        <fullName evidence="3">NUDIX hydrolase</fullName>
    </submittedName>
</protein>
<dbReference type="GO" id="GO:0016787">
    <property type="term" value="F:hydrolase activity"/>
    <property type="evidence" value="ECO:0007669"/>
    <property type="project" value="UniProtKB-KW"/>
</dbReference>
<gene>
    <name evidence="3" type="ORF">DQG23_19155</name>
</gene>
<sequence length="185" mass="20602">MEINYCLSCGTVLEVREIDGVMRKACTACSFVHWGNYSVGVGALIERDGKYLLVRRAQEPGKGNWTNPGGYIEQTELMHDTIRREVLEESGIHAEVTRIVAVRDQPRSIHNVYIAFAMDYVSGEPVPDGEEVDAAGFYSLEEMADMKVAGFTRWLIDVAQKGETRGLNADENPIVPMEGMGLFRV</sequence>
<dbReference type="InterPro" id="IPR015797">
    <property type="entry name" value="NUDIX_hydrolase-like_dom_sf"/>
</dbReference>
<dbReference type="OrthoDB" id="9800077at2"/>
<evidence type="ECO:0000259" key="2">
    <source>
        <dbReference type="PROSITE" id="PS51462"/>
    </source>
</evidence>
<keyword evidence="4" id="KW-1185">Reference proteome</keyword>
<proteinExistence type="predicted"/>
<evidence type="ECO:0000313" key="3">
    <source>
        <dbReference type="EMBL" id="RAV19585.1"/>
    </source>
</evidence>
<dbReference type="EMBL" id="QMFB01000011">
    <property type="protein sequence ID" value="RAV19585.1"/>
    <property type="molecule type" value="Genomic_DNA"/>
</dbReference>
<dbReference type="PROSITE" id="PS51462">
    <property type="entry name" value="NUDIX"/>
    <property type="match status" value="1"/>
</dbReference>
<dbReference type="Proteomes" id="UP000250369">
    <property type="component" value="Unassembled WGS sequence"/>
</dbReference>
<dbReference type="PANTHER" id="PTHR43222:SF2">
    <property type="entry name" value="NUDIX HYDROLASE 23, CHLOROPLASTIC"/>
    <property type="match status" value="1"/>
</dbReference>
<dbReference type="PROSITE" id="PS00893">
    <property type="entry name" value="NUDIX_BOX"/>
    <property type="match status" value="1"/>
</dbReference>
<comment type="caution">
    <text evidence="3">The sequence shown here is derived from an EMBL/GenBank/DDBJ whole genome shotgun (WGS) entry which is preliminary data.</text>
</comment>
<dbReference type="PANTHER" id="PTHR43222">
    <property type="entry name" value="NUDIX HYDROLASE 23"/>
    <property type="match status" value="1"/>
</dbReference>
<organism evidence="3 4">
    <name type="scientific">Paenibacillus contaminans</name>
    <dbReference type="NCBI Taxonomy" id="450362"/>
    <lineage>
        <taxon>Bacteria</taxon>
        <taxon>Bacillati</taxon>
        <taxon>Bacillota</taxon>
        <taxon>Bacilli</taxon>
        <taxon>Bacillales</taxon>
        <taxon>Paenibacillaceae</taxon>
        <taxon>Paenibacillus</taxon>
    </lineage>
</organism>
<dbReference type="SUPFAM" id="SSF55811">
    <property type="entry name" value="Nudix"/>
    <property type="match status" value="1"/>
</dbReference>
<feature type="domain" description="Nudix hydrolase" evidence="2">
    <location>
        <begin position="36"/>
        <end position="161"/>
    </location>
</feature>
<dbReference type="InterPro" id="IPR020084">
    <property type="entry name" value="NUDIX_hydrolase_CS"/>
</dbReference>
<evidence type="ECO:0000256" key="1">
    <source>
        <dbReference type="ARBA" id="ARBA00022801"/>
    </source>
</evidence>
<name>A0A329MIC0_9BACL</name>